<dbReference type="Gene3D" id="1.10.530.10">
    <property type="match status" value="1"/>
</dbReference>
<keyword evidence="3" id="KW-0456">Lyase</keyword>
<evidence type="ECO:0000259" key="1">
    <source>
        <dbReference type="Pfam" id="PF01471"/>
    </source>
</evidence>
<dbReference type="SUPFAM" id="SSF53955">
    <property type="entry name" value="Lysozyme-like"/>
    <property type="match status" value="1"/>
</dbReference>
<dbReference type="SUPFAM" id="SSF47090">
    <property type="entry name" value="PGBD-like"/>
    <property type="match status" value="1"/>
</dbReference>
<feature type="domain" description="Peptidoglycan binding-like" evidence="1">
    <location>
        <begin position="337"/>
        <end position="392"/>
    </location>
</feature>
<dbReference type="Pfam" id="PF13406">
    <property type="entry name" value="SLT_2"/>
    <property type="match status" value="1"/>
</dbReference>
<dbReference type="InterPro" id="IPR011970">
    <property type="entry name" value="MltB_2"/>
</dbReference>
<proteinExistence type="predicted"/>
<dbReference type="AlphaFoldDB" id="A0A2H9T651"/>
<dbReference type="PROSITE" id="PS51257">
    <property type="entry name" value="PROKAR_LIPOPROTEIN"/>
    <property type="match status" value="1"/>
</dbReference>
<evidence type="ECO:0000313" key="3">
    <source>
        <dbReference type="EMBL" id="PJE78705.1"/>
    </source>
</evidence>
<dbReference type="GO" id="GO:0008933">
    <property type="term" value="F:peptidoglycan lytic transglycosylase activity"/>
    <property type="evidence" value="ECO:0007669"/>
    <property type="project" value="TreeGrafter"/>
</dbReference>
<dbReference type="NCBIfam" id="TIGR02283">
    <property type="entry name" value="MltB_2"/>
    <property type="match status" value="1"/>
</dbReference>
<dbReference type="InterPro" id="IPR036365">
    <property type="entry name" value="PGBD-like_sf"/>
</dbReference>
<dbReference type="Pfam" id="PF01471">
    <property type="entry name" value="PG_binding_1"/>
    <property type="match status" value="1"/>
</dbReference>
<feature type="domain" description="Transglycosylase SLT" evidence="2">
    <location>
        <begin position="25"/>
        <end position="316"/>
    </location>
</feature>
<dbReference type="InterPro" id="IPR031304">
    <property type="entry name" value="SLT_2"/>
</dbReference>
<dbReference type="GO" id="GO:0009253">
    <property type="term" value="P:peptidoglycan catabolic process"/>
    <property type="evidence" value="ECO:0007669"/>
    <property type="project" value="TreeGrafter"/>
</dbReference>
<evidence type="ECO:0000259" key="2">
    <source>
        <dbReference type="Pfam" id="PF13406"/>
    </source>
</evidence>
<organism evidence="3">
    <name type="scientific">invertebrate metagenome</name>
    <dbReference type="NCBI Taxonomy" id="1711999"/>
    <lineage>
        <taxon>unclassified sequences</taxon>
        <taxon>metagenomes</taxon>
        <taxon>organismal metagenomes</taxon>
    </lineage>
</organism>
<comment type="caution">
    <text evidence="3">The sequence shown here is derived from an EMBL/GenBank/DDBJ whole genome shotgun (WGS) entry which is preliminary data.</text>
</comment>
<dbReference type="PANTHER" id="PTHR30163">
    <property type="entry name" value="MEMBRANE-BOUND LYTIC MUREIN TRANSGLYCOSYLASE B"/>
    <property type="match status" value="1"/>
</dbReference>
<dbReference type="InterPro" id="IPR023346">
    <property type="entry name" value="Lysozyme-like_dom_sf"/>
</dbReference>
<protein>
    <submittedName>
        <fullName evidence="3">Membrane-bound lytic murein transglycosylase B</fullName>
        <ecNumber evidence="3">4.2.2.-</ecNumber>
    </submittedName>
</protein>
<dbReference type="Gene3D" id="1.10.101.10">
    <property type="entry name" value="PGBD-like superfamily/PGBD"/>
    <property type="match status" value="1"/>
</dbReference>
<dbReference type="PANTHER" id="PTHR30163:SF8">
    <property type="entry name" value="LYTIC MUREIN TRANSGLYCOSYLASE"/>
    <property type="match status" value="1"/>
</dbReference>
<dbReference type="InterPro" id="IPR043426">
    <property type="entry name" value="MltB-like"/>
</dbReference>
<dbReference type="InterPro" id="IPR036366">
    <property type="entry name" value="PGBDSf"/>
</dbReference>
<sequence>MRKTGCALISLLICASSVTYATTGFQACKDRLIQQAEKEGISTQIISHTLKPASPIQRTLDLDKNQPEFTQTFAAYFNRRITDFRVQQGRKLLKEYQPLLQKLTEEYGVPASYLLAFWGLETNYGSYLGKFPVVDTLITLACDDRRSQYFSNEVMASLKLIEANDLDPEKMLGSWAGAMGQTQFMPTTYLRYGKDGDNNHRIDLWNSIPDALTSAANFLSTMGWEKEWKWGREVKLPKTFDFSAIGLNNKHKLSYWREKGVTTIFGSSIPSGNTDAALLLPSGYGGPAFLVYDNFEVIMGWNRSVFYALTVGHLADRINGSPSLHQPPPSDEPRLTREQIKTLQTKLNGLGFDSGKPDGHIGPATRDAIRAFERSNKMIPDGYPGKELFEALNISLQY</sequence>
<dbReference type="CDD" id="cd13399">
    <property type="entry name" value="Slt35-like"/>
    <property type="match status" value="1"/>
</dbReference>
<dbReference type="Gene3D" id="1.10.8.350">
    <property type="entry name" value="Bacterial muramidase"/>
    <property type="match status" value="1"/>
</dbReference>
<reference evidence="3" key="1">
    <citation type="journal article" date="2017" name="Appl. Environ. Microbiol.">
        <title>Molecular characterization of an Endozoicomonas-like organism causing infection in king scallop Pecten maximus L.</title>
        <authorList>
            <person name="Cano I."/>
            <person name="van Aerle R."/>
            <person name="Ross S."/>
            <person name="Verner-Jeffreys D.W."/>
            <person name="Paley R.K."/>
            <person name="Rimmer G."/>
            <person name="Ryder D."/>
            <person name="Hooper P."/>
            <person name="Stone D."/>
            <person name="Feist S.W."/>
        </authorList>
    </citation>
    <scope>NUCLEOTIDE SEQUENCE</scope>
</reference>
<gene>
    <name evidence="3" type="primary">mltB_2</name>
    <name evidence="3" type="ORF">CI610_02340</name>
</gene>
<dbReference type="EC" id="4.2.2.-" evidence="3"/>
<dbReference type="InterPro" id="IPR002477">
    <property type="entry name" value="Peptidoglycan-bd-like"/>
</dbReference>
<accession>A0A2H9T651</accession>
<name>A0A2H9T651_9ZZZZ</name>
<dbReference type="EMBL" id="NSIT01000138">
    <property type="protein sequence ID" value="PJE78705.1"/>
    <property type="molecule type" value="Genomic_DNA"/>
</dbReference>